<dbReference type="EMBL" id="NWSL01000003">
    <property type="protein sequence ID" value="PDS52458.1"/>
    <property type="molecule type" value="Genomic_DNA"/>
</dbReference>
<evidence type="ECO:0000313" key="1">
    <source>
        <dbReference type="EMBL" id="PDS52458.1"/>
    </source>
</evidence>
<keyword evidence="2" id="KW-1185">Reference proteome</keyword>
<evidence type="ECO:0000313" key="2">
    <source>
        <dbReference type="Proteomes" id="UP000219972"/>
    </source>
</evidence>
<dbReference type="RefSeq" id="WP_097542762.1">
    <property type="nucleotide sequence ID" value="NZ_NWSK01000006.1"/>
</dbReference>
<gene>
    <name evidence="1" type="ORF">CO662_07870</name>
</gene>
<evidence type="ECO:0008006" key="3">
    <source>
        <dbReference type="Google" id="ProtNLM"/>
    </source>
</evidence>
<dbReference type="Proteomes" id="UP000219972">
    <property type="component" value="Unassembled WGS sequence"/>
</dbReference>
<accession>A0ABX4JEL3</accession>
<sequence length="155" mass="17321">MDAVYPGHEASAHDILELASYYRTAATLLGECSPRGKSLSHAPRRFLALHSIELYLNAFLLAKGRDPKVIRGLHHDIGERSRWAKEAGLIFRKRTEEHLATLSSNREYLVTRYDPAAALSQVNRVMATLEELSQKVRKVIDVDKSNNGKTAGPNL</sequence>
<organism evidence="1 2">
    <name type="scientific">Rhizobium anhuiense</name>
    <dbReference type="NCBI Taxonomy" id="1184720"/>
    <lineage>
        <taxon>Bacteria</taxon>
        <taxon>Pseudomonadati</taxon>
        <taxon>Pseudomonadota</taxon>
        <taxon>Alphaproteobacteria</taxon>
        <taxon>Hyphomicrobiales</taxon>
        <taxon>Rhizobiaceae</taxon>
        <taxon>Rhizobium/Agrobacterium group</taxon>
        <taxon>Rhizobium</taxon>
    </lineage>
</organism>
<name>A0ABX4JEL3_9HYPH</name>
<protein>
    <recommendedName>
        <fullName evidence="3">HEPN domain-containing protein</fullName>
    </recommendedName>
</protein>
<proteinExistence type="predicted"/>
<comment type="caution">
    <text evidence="1">The sequence shown here is derived from an EMBL/GenBank/DDBJ whole genome shotgun (WGS) entry which is preliminary data.</text>
</comment>
<reference evidence="1 2" key="1">
    <citation type="submission" date="2017-09" db="EMBL/GenBank/DDBJ databases">
        <title>Comparative genomics of rhizobia isolated from Phaseolus vulgaris in China.</title>
        <authorList>
            <person name="Tong W."/>
        </authorList>
    </citation>
    <scope>NUCLEOTIDE SEQUENCE [LARGE SCALE GENOMIC DNA]</scope>
    <source>
        <strain evidence="1 2">Y27</strain>
    </source>
</reference>